<evidence type="ECO:0000259" key="4">
    <source>
        <dbReference type="Pfam" id="PF07331"/>
    </source>
</evidence>
<feature type="transmembrane region" description="Helical" evidence="2">
    <location>
        <begin position="352"/>
        <end position="376"/>
    </location>
</feature>
<feature type="transmembrane region" description="Helical" evidence="2">
    <location>
        <begin position="665"/>
        <end position="683"/>
    </location>
</feature>
<evidence type="ECO:0000313" key="5">
    <source>
        <dbReference type="EMBL" id="MCP2333954.1"/>
    </source>
</evidence>
<keyword evidence="2" id="KW-0812">Transmembrane</keyword>
<feature type="transmembrane region" description="Helical" evidence="2">
    <location>
        <begin position="204"/>
        <end position="222"/>
    </location>
</feature>
<name>A0ABT1JN51_ACTCY</name>
<feature type="transmembrane region" description="Helical" evidence="2">
    <location>
        <begin position="553"/>
        <end position="571"/>
    </location>
</feature>
<gene>
    <name evidence="5" type="ORF">G443_004224</name>
</gene>
<feature type="transmembrane region" description="Helical" evidence="2">
    <location>
        <begin position="317"/>
        <end position="340"/>
    </location>
</feature>
<reference evidence="5 6" key="2">
    <citation type="submission" date="2022-06" db="EMBL/GenBank/DDBJ databases">
        <title>Genomic Encyclopedia of Type Strains, Phase I: the one thousand microbial genomes (KMG-I) project.</title>
        <authorList>
            <person name="Kyrpides N."/>
        </authorList>
    </citation>
    <scope>NUCLEOTIDE SEQUENCE [LARGE SCALE GENOMIC DNA]</scope>
    <source>
        <strain evidence="5 6">DSM 43889</strain>
    </source>
</reference>
<dbReference type="InterPro" id="IPR002823">
    <property type="entry name" value="DUF112_TM"/>
</dbReference>
<keyword evidence="6" id="KW-1185">Reference proteome</keyword>
<feature type="transmembrane region" description="Helical" evidence="2">
    <location>
        <begin position="383"/>
        <end position="402"/>
    </location>
</feature>
<dbReference type="RefSeq" id="WP_026420787.1">
    <property type="nucleotide sequence ID" value="NZ_AUBJ02000001.1"/>
</dbReference>
<keyword evidence="2" id="KW-0472">Membrane</keyword>
<feature type="transmembrane region" description="Helical" evidence="2">
    <location>
        <begin position="408"/>
        <end position="425"/>
    </location>
</feature>
<dbReference type="EMBL" id="AUBJ02000001">
    <property type="protein sequence ID" value="MCP2333954.1"/>
    <property type="molecule type" value="Genomic_DNA"/>
</dbReference>
<feature type="transmembrane region" description="Helical" evidence="2">
    <location>
        <begin position="20"/>
        <end position="53"/>
    </location>
</feature>
<dbReference type="Pfam" id="PF01970">
    <property type="entry name" value="TctA"/>
    <property type="match status" value="1"/>
</dbReference>
<feature type="transmembrane region" description="Helical" evidence="2">
    <location>
        <begin position="136"/>
        <end position="160"/>
    </location>
</feature>
<dbReference type="Pfam" id="PF07331">
    <property type="entry name" value="TctB"/>
    <property type="match status" value="1"/>
</dbReference>
<comment type="caution">
    <text evidence="5">The sequence shown here is derived from an EMBL/GenBank/DDBJ whole genome shotgun (WGS) entry which is preliminary data.</text>
</comment>
<accession>A0ABT1JN51</accession>
<evidence type="ECO:0000259" key="3">
    <source>
        <dbReference type="Pfam" id="PF01970"/>
    </source>
</evidence>
<sequence length="698" mass="72536">MLDAAASALGGFLDPQMILMLISGVLAGLVMGIIPGLGGTGAVAILLPFVFVLEPQQALALIIGATAVIHTSDTITAVLIGVPGSASATVTTLDGHAMAKQGQAARALSIAFISSMVGGLVGAIGLTLAIPLARPLVLMFGSPELFMLTVLGISLAALLSRGNVAKGLLAGAFGLLIGQIGAAPAAAEYRFTFGSLFLTEGLDLVAVALGTFGIAEIIALIARKTSVASKTGIGGGWGRGFRDVLTHWGQVLRGALVGVWAGVLPGIGATAGSWIAYGQAIATSKDKRRFGKGDPRGIAAPEGANTSIAAGDLIPTLLFGIPGSAAAALLLGALLVFGIEPGPRLITQDLDLVYTIIWSFALAAVLGAALCFLLAAPLARLSFIRFPVLAGGLVVIMFVAAFQASQEFGVMQVMLLLGVFGWLMKMCDYPRAPFLIGFVLSIPLERYYFLTESLYEPTEWLTRPGVVVMIAILLAPLLFKLVKALLRARRQRNAAPASVGAGATSEGTSPGAAGSGTDTDDQGERSNDATTGGDGAAAEPVISEPGPTFTGTYWPMSLAGVFLVVFGGAWVMSQGFGEDARLVPQLVAGIGVLLTLIVGVQEYRRWREERGRDSEWRTEVKWTAHALGWLCLFLAITWVIGAVLAAAVFVPLFLWRVASMRPVPIAIYTSVVVAALVLLQVLADISMPMGWFTPAFLA</sequence>
<proteinExistence type="predicted"/>
<feature type="region of interest" description="Disordered" evidence="1">
    <location>
        <begin position="497"/>
        <end position="542"/>
    </location>
</feature>
<feature type="transmembrane region" description="Helical" evidence="2">
    <location>
        <begin position="107"/>
        <end position="130"/>
    </location>
</feature>
<reference evidence="5 6" key="1">
    <citation type="submission" date="2013-07" db="EMBL/GenBank/DDBJ databases">
        <authorList>
            <consortium name="DOE Joint Genome Institute"/>
            <person name="Reeve W."/>
            <person name="Huntemann M."/>
            <person name="Han J."/>
            <person name="Chen A."/>
            <person name="Kyrpides N."/>
            <person name="Mavromatis K."/>
            <person name="Markowitz V."/>
            <person name="Palaniappan K."/>
            <person name="Ivanova N."/>
            <person name="Schaumberg A."/>
            <person name="Pati A."/>
            <person name="Liolios K."/>
            <person name="Nordberg H.P."/>
            <person name="Cantor M.N."/>
            <person name="Hua S.X."/>
            <person name="Woyke T."/>
        </authorList>
    </citation>
    <scope>NUCLEOTIDE SEQUENCE [LARGE SCALE GENOMIC DNA]</scope>
    <source>
        <strain evidence="5 6">DSM 43889</strain>
    </source>
</reference>
<dbReference type="InterPro" id="IPR009936">
    <property type="entry name" value="DUF1468"/>
</dbReference>
<evidence type="ECO:0000256" key="2">
    <source>
        <dbReference type="SAM" id="Phobius"/>
    </source>
</evidence>
<evidence type="ECO:0000256" key="1">
    <source>
        <dbReference type="SAM" id="MobiDB-lite"/>
    </source>
</evidence>
<dbReference type="PANTHER" id="PTHR35342">
    <property type="entry name" value="TRICARBOXYLIC TRANSPORT PROTEIN"/>
    <property type="match status" value="1"/>
</dbReference>
<feature type="transmembrane region" description="Helical" evidence="2">
    <location>
        <begin position="432"/>
        <end position="449"/>
    </location>
</feature>
<feature type="transmembrane region" description="Helical" evidence="2">
    <location>
        <begin position="461"/>
        <end position="482"/>
    </location>
</feature>
<feature type="domain" description="DUF1468" evidence="4">
    <location>
        <begin position="558"/>
        <end position="679"/>
    </location>
</feature>
<dbReference type="PANTHER" id="PTHR35342:SF5">
    <property type="entry name" value="TRICARBOXYLIC TRANSPORT PROTEIN"/>
    <property type="match status" value="1"/>
</dbReference>
<evidence type="ECO:0000313" key="6">
    <source>
        <dbReference type="Proteomes" id="UP000791080"/>
    </source>
</evidence>
<feature type="transmembrane region" description="Helical" evidence="2">
    <location>
        <begin position="167"/>
        <end position="184"/>
    </location>
</feature>
<feature type="domain" description="DUF112" evidence="3">
    <location>
        <begin position="18"/>
        <end position="435"/>
    </location>
</feature>
<organism evidence="5 6">
    <name type="scientific">Actinoalloteichus caeruleus DSM 43889</name>
    <dbReference type="NCBI Taxonomy" id="1120930"/>
    <lineage>
        <taxon>Bacteria</taxon>
        <taxon>Bacillati</taxon>
        <taxon>Actinomycetota</taxon>
        <taxon>Actinomycetes</taxon>
        <taxon>Pseudonocardiales</taxon>
        <taxon>Pseudonocardiaceae</taxon>
        <taxon>Actinoalloteichus</taxon>
        <taxon>Actinoalloteichus cyanogriseus</taxon>
    </lineage>
</organism>
<feature type="transmembrane region" description="Helical" evidence="2">
    <location>
        <begin position="624"/>
        <end position="653"/>
    </location>
</feature>
<protein>
    <submittedName>
        <fullName evidence="5">TctA family transporter</fullName>
    </submittedName>
</protein>
<keyword evidence="2" id="KW-1133">Transmembrane helix</keyword>
<dbReference type="Proteomes" id="UP000791080">
    <property type="component" value="Unassembled WGS sequence"/>
</dbReference>
<feature type="transmembrane region" description="Helical" evidence="2">
    <location>
        <begin position="583"/>
        <end position="603"/>
    </location>
</feature>